<dbReference type="PANTHER" id="PTHR10773">
    <property type="entry name" value="DNA-DIRECTED RNA POLYMERASES I, II, AND III SUBUNIT RPABC2"/>
    <property type="match status" value="1"/>
</dbReference>
<feature type="non-terminal residue" evidence="1">
    <location>
        <position position="1"/>
    </location>
</feature>
<organism evidence="1">
    <name type="scientific">Arion vulgaris</name>
    <dbReference type="NCBI Taxonomy" id="1028688"/>
    <lineage>
        <taxon>Eukaryota</taxon>
        <taxon>Metazoa</taxon>
        <taxon>Spiralia</taxon>
        <taxon>Lophotrochozoa</taxon>
        <taxon>Mollusca</taxon>
        <taxon>Gastropoda</taxon>
        <taxon>Heterobranchia</taxon>
        <taxon>Euthyneura</taxon>
        <taxon>Panpulmonata</taxon>
        <taxon>Eupulmonata</taxon>
        <taxon>Stylommatophora</taxon>
        <taxon>Helicina</taxon>
        <taxon>Arionoidea</taxon>
        <taxon>Arionidae</taxon>
        <taxon>Arion</taxon>
    </lineage>
</organism>
<gene>
    <name evidence="1" type="primary">ORF29380</name>
</gene>
<proteinExistence type="predicted"/>
<accession>A0A0B6YLN6</accession>
<dbReference type="PANTHER" id="PTHR10773:SF19">
    <property type="match status" value="1"/>
</dbReference>
<name>A0A0B6YLN6_9EUPU</name>
<sequence length="90" mass="10176">RKQVCSKFFCSTLAIGKTFITHALRNKQFGCYIGKEKRGKPHNKIPDLLLEPARQHISTMLVGSSGGSKKNSKKKCLERGLNITKMHELY</sequence>
<dbReference type="EMBL" id="HACG01010273">
    <property type="protein sequence ID" value="CEK57138.1"/>
    <property type="molecule type" value="Transcribed_RNA"/>
</dbReference>
<feature type="non-terminal residue" evidence="1">
    <location>
        <position position="90"/>
    </location>
</feature>
<protein>
    <submittedName>
        <fullName evidence="1">Uncharacterized protein</fullName>
    </submittedName>
</protein>
<dbReference type="AlphaFoldDB" id="A0A0B6YLN6"/>
<evidence type="ECO:0000313" key="1">
    <source>
        <dbReference type="EMBL" id="CEK57138.1"/>
    </source>
</evidence>
<reference evidence="1" key="1">
    <citation type="submission" date="2014-12" db="EMBL/GenBank/DDBJ databases">
        <title>Insight into the proteome of Arion vulgaris.</title>
        <authorList>
            <person name="Aradska J."/>
            <person name="Bulat T."/>
            <person name="Smidak R."/>
            <person name="Sarate P."/>
            <person name="Gangsoo J."/>
            <person name="Sialana F."/>
            <person name="Bilban M."/>
            <person name="Lubec G."/>
        </authorList>
    </citation>
    <scope>NUCLEOTIDE SEQUENCE</scope>
    <source>
        <tissue evidence="1">Skin</tissue>
    </source>
</reference>